<sequence>MYIQSPYNTQSFNRYSYVFNNPLSLVDPTGYFSDMMQWAMESSYQHTSGWFWNASHQAAQMQINYSQAKKVAERAANQGTPTVWMEELPRDEKEELQSTSKQKNGNGLGFDNAQEGSCWGSYGPLRTAICNTAMEGCTPQSVYSNGLKILPGPGGDGTPFENGAISELFVGPTQHFFNDDTLTVHNVALEGHVLSGVVTRQVVTDSRGWVYIETSKVGPATPLNVAARLVDGALWRDVDLRIRRMVYHHAVQQQ</sequence>
<dbReference type="EMBL" id="CP000934">
    <property type="protein sequence ID" value="ACE83227.1"/>
    <property type="molecule type" value="Genomic_DNA"/>
</dbReference>
<evidence type="ECO:0000256" key="1">
    <source>
        <dbReference type="SAM" id="MobiDB-lite"/>
    </source>
</evidence>
<evidence type="ECO:0000313" key="2">
    <source>
        <dbReference type="EMBL" id="ACE83227.1"/>
    </source>
</evidence>
<proteinExistence type="predicted"/>
<keyword evidence="3" id="KW-1185">Reference proteome</keyword>
<name>B3PFL8_CELJU</name>
<dbReference type="Proteomes" id="UP000001036">
    <property type="component" value="Chromosome"/>
</dbReference>
<dbReference type="KEGG" id="cja:CJA_0134"/>
<protein>
    <submittedName>
        <fullName evidence="2">Rhs family protein</fullName>
    </submittedName>
</protein>
<gene>
    <name evidence="2" type="ordered locus">CJA_0134</name>
</gene>
<evidence type="ECO:0000313" key="3">
    <source>
        <dbReference type="Proteomes" id="UP000001036"/>
    </source>
</evidence>
<feature type="region of interest" description="Disordered" evidence="1">
    <location>
        <begin position="89"/>
        <end position="109"/>
    </location>
</feature>
<dbReference type="eggNOG" id="COG3209">
    <property type="taxonomic scope" value="Bacteria"/>
</dbReference>
<dbReference type="STRING" id="498211.CJA_0134"/>
<reference evidence="2 3" key="1">
    <citation type="journal article" date="2008" name="J. Bacteriol.">
        <title>Insights into plant cell wall degradation from the genome sequence of the soil bacterium Cellvibrio japonicus.</title>
        <authorList>
            <person name="Deboy R.T."/>
            <person name="Mongodin E.F."/>
            <person name="Fouts D.E."/>
            <person name="Tailford L.E."/>
            <person name="Khouri H."/>
            <person name="Emerson J.B."/>
            <person name="Mohamoud Y."/>
            <person name="Watkins K."/>
            <person name="Henrissat B."/>
            <person name="Gilbert H.J."/>
            <person name="Nelson K.E."/>
        </authorList>
    </citation>
    <scope>NUCLEOTIDE SEQUENCE [LARGE SCALE GENOMIC DNA]</scope>
    <source>
        <strain evidence="2 3">Ueda107</strain>
    </source>
</reference>
<dbReference type="RefSeq" id="WP_012485817.1">
    <property type="nucleotide sequence ID" value="NC_010995.1"/>
</dbReference>
<accession>B3PFL8</accession>
<organism evidence="2 3">
    <name type="scientific">Cellvibrio japonicus (strain Ueda107)</name>
    <name type="common">Pseudomonas fluorescens subsp. cellulosa</name>
    <dbReference type="NCBI Taxonomy" id="498211"/>
    <lineage>
        <taxon>Bacteria</taxon>
        <taxon>Pseudomonadati</taxon>
        <taxon>Pseudomonadota</taxon>
        <taxon>Gammaproteobacteria</taxon>
        <taxon>Cellvibrionales</taxon>
        <taxon>Cellvibrionaceae</taxon>
        <taxon>Cellvibrio</taxon>
    </lineage>
</organism>
<dbReference type="HOGENOM" id="CLU_1092786_0_0_6"/>
<dbReference type="AlphaFoldDB" id="B3PFL8"/>